<accession>A0A1D9G0P5</accession>
<dbReference type="AlphaFoldDB" id="A0A1D9G0P5"/>
<dbReference type="Pfam" id="PF11075">
    <property type="entry name" value="DUF2780"/>
    <property type="match status" value="1"/>
</dbReference>
<gene>
    <name evidence="1" type="ORF">BJP36_16080</name>
</gene>
<sequence length="136" mass="13877">MSQSKERASMELIQLLTENLGVQENQAQGGAGLIFQLAKDKLGDESFAPVLQSIPGINDLLQAAPKSGGMMGALGGLAASMGGGVGQLGTLATLAAGFSQLGMDSGMISKFLPIVLSFVQNQGGDEIKNLLAKVLS</sequence>
<evidence type="ECO:0000313" key="1">
    <source>
        <dbReference type="EMBL" id="AOY81197.2"/>
    </source>
</evidence>
<name>A0A1D9G0P5_MOOP1</name>
<dbReference type="InterPro" id="IPR021302">
    <property type="entry name" value="DUF2780_VcgC/VcgE"/>
</dbReference>
<reference evidence="2" key="1">
    <citation type="submission" date="2016-10" db="EMBL/GenBank/DDBJ databases">
        <title>Comparative genomics uncovers the prolific and rare metabolic potential of the cyanobacterial genus Moorea.</title>
        <authorList>
            <person name="Leao T."/>
            <person name="Castelao G."/>
            <person name="Korobeynikov A."/>
            <person name="Monroe E.A."/>
            <person name="Podell S."/>
            <person name="Glukhov E."/>
            <person name="Allen E."/>
            <person name="Gerwick W.H."/>
            <person name="Gerwick L."/>
        </authorList>
    </citation>
    <scope>NUCLEOTIDE SEQUENCE [LARGE SCALE GENOMIC DNA]</scope>
    <source>
        <strain evidence="2">JHB</strain>
    </source>
</reference>
<proteinExistence type="predicted"/>
<evidence type="ECO:0000313" key="2">
    <source>
        <dbReference type="Proteomes" id="UP000176944"/>
    </source>
</evidence>
<organism evidence="1 2">
    <name type="scientific">Moorena producens (strain JHB)</name>
    <dbReference type="NCBI Taxonomy" id="1454205"/>
    <lineage>
        <taxon>Bacteria</taxon>
        <taxon>Bacillati</taxon>
        <taxon>Cyanobacteriota</taxon>
        <taxon>Cyanophyceae</taxon>
        <taxon>Coleofasciculales</taxon>
        <taxon>Coleofasciculaceae</taxon>
        <taxon>Moorena</taxon>
    </lineage>
</organism>
<dbReference type="Proteomes" id="UP000176944">
    <property type="component" value="Chromosome"/>
</dbReference>
<protein>
    <submittedName>
        <fullName evidence="1">DUF2780 domain-containing protein</fullName>
    </submittedName>
</protein>
<dbReference type="EMBL" id="CP017708">
    <property type="protein sequence ID" value="AOY81197.2"/>
    <property type="molecule type" value="Genomic_DNA"/>
</dbReference>